<dbReference type="AlphaFoldDB" id="T1GIS0"/>
<feature type="chain" id="PRO_5004577396" evidence="1">
    <location>
        <begin position="20"/>
        <end position="226"/>
    </location>
</feature>
<dbReference type="EMBL" id="CAQQ02123921">
    <property type="status" value="NOT_ANNOTATED_CDS"/>
    <property type="molecule type" value="Genomic_DNA"/>
</dbReference>
<dbReference type="HOGENOM" id="CLU_1226025_0_0_1"/>
<sequence>MSKLFILVLLALTHREVFAAVICNLCENEKCYWQNGTYYESYAKTCQQKDVDDAYRSLNAAYRQNYSLPTVVDGNYDCLDIVTIFGCVQQGFQARNILPNPAFIKQERRDKFVVCNTNQCNIPFLDGNAFRCNTCNGTEECLKKNLNYVYCESDIPRTYKMLSNHYQKTYQPQYRTKEYECLSINSTLQGSKNSSLVFRGCVEKGFESCNLSFNKDLYKSEDKRGR</sequence>
<protein>
    <submittedName>
        <fullName evidence="2">Uncharacterized protein</fullName>
    </submittedName>
</protein>
<dbReference type="EMBL" id="CAQQ02123920">
    <property type="status" value="NOT_ANNOTATED_CDS"/>
    <property type="molecule type" value="Genomic_DNA"/>
</dbReference>
<reference evidence="3" key="1">
    <citation type="submission" date="2013-02" db="EMBL/GenBank/DDBJ databases">
        <authorList>
            <person name="Hughes D."/>
        </authorList>
    </citation>
    <scope>NUCLEOTIDE SEQUENCE</scope>
    <source>
        <strain>Durham</strain>
        <strain evidence="3">NC isolate 2 -- Noor lab</strain>
    </source>
</reference>
<dbReference type="Proteomes" id="UP000015102">
    <property type="component" value="Unassembled WGS sequence"/>
</dbReference>
<accession>T1GIS0</accession>
<keyword evidence="3" id="KW-1185">Reference proteome</keyword>
<keyword evidence="1" id="KW-0732">Signal</keyword>
<evidence type="ECO:0000256" key="1">
    <source>
        <dbReference type="SAM" id="SignalP"/>
    </source>
</evidence>
<reference evidence="2" key="2">
    <citation type="submission" date="2015-06" db="UniProtKB">
        <authorList>
            <consortium name="EnsemblMetazoa"/>
        </authorList>
    </citation>
    <scope>IDENTIFICATION</scope>
</reference>
<proteinExistence type="predicted"/>
<evidence type="ECO:0000313" key="2">
    <source>
        <dbReference type="EnsemblMetazoa" id="MESCA003355-PA"/>
    </source>
</evidence>
<evidence type="ECO:0000313" key="3">
    <source>
        <dbReference type="Proteomes" id="UP000015102"/>
    </source>
</evidence>
<feature type="signal peptide" evidence="1">
    <location>
        <begin position="1"/>
        <end position="19"/>
    </location>
</feature>
<name>T1GIS0_MEGSC</name>
<organism evidence="2 3">
    <name type="scientific">Megaselia scalaris</name>
    <name type="common">Humpbacked fly</name>
    <name type="synonym">Phora scalaris</name>
    <dbReference type="NCBI Taxonomy" id="36166"/>
    <lineage>
        <taxon>Eukaryota</taxon>
        <taxon>Metazoa</taxon>
        <taxon>Ecdysozoa</taxon>
        <taxon>Arthropoda</taxon>
        <taxon>Hexapoda</taxon>
        <taxon>Insecta</taxon>
        <taxon>Pterygota</taxon>
        <taxon>Neoptera</taxon>
        <taxon>Endopterygota</taxon>
        <taxon>Diptera</taxon>
        <taxon>Brachycera</taxon>
        <taxon>Muscomorpha</taxon>
        <taxon>Platypezoidea</taxon>
        <taxon>Phoridae</taxon>
        <taxon>Megaseliini</taxon>
        <taxon>Megaselia</taxon>
    </lineage>
</organism>
<dbReference type="EnsemblMetazoa" id="MESCA003355-RA">
    <property type="protein sequence ID" value="MESCA003355-PA"/>
    <property type="gene ID" value="MESCA003355"/>
</dbReference>